<reference evidence="4 5" key="1">
    <citation type="submission" date="2018-10" db="EMBL/GenBank/DDBJ databases">
        <authorList>
            <person name="Perry B.J."/>
            <person name="Sullivan J.T."/>
            <person name="Murphy R.J.T."/>
            <person name="Ramsay J.P."/>
            <person name="Ronson C.W."/>
        </authorList>
    </citation>
    <scope>NUCLEOTIDE SEQUENCE [LARGE SCALE GENOMIC DNA]</scope>
    <source>
        <strain evidence="4 5">NZP2014</strain>
    </source>
</reference>
<dbReference type="InterPro" id="IPR005656">
    <property type="entry name" value="MmgE_PrpD"/>
</dbReference>
<dbReference type="EMBL" id="CP033361">
    <property type="protein sequence ID" value="QKC79234.1"/>
    <property type="molecule type" value="Genomic_DNA"/>
</dbReference>
<evidence type="ECO:0000256" key="1">
    <source>
        <dbReference type="ARBA" id="ARBA00006174"/>
    </source>
</evidence>
<dbReference type="InterPro" id="IPR045336">
    <property type="entry name" value="MmgE_PrpD_N"/>
</dbReference>
<evidence type="ECO:0000259" key="3">
    <source>
        <dbReference type="Pfam" id="PF19305"/>
    </source>
</evidence>
<dbReference type="InterPro" id="IPR042188">
    <property type="entry name" value="MmgE/PrpD_sf_2"/>
</dbReference>
<dbReference type="InterPro" id="IPR036148">
    <property type="entry name" value="MmgE/PrpD_sf"/>
</dbReference>
<dbReference type="GO" id="GO:0016829">
    <property type="term" value="F:lyase activity"/>
    <property type="evidence" value="ECO:0007669"/>
    <property type="project" value="InterPro"/>
</dbReference>
<comment type="similarity">
    <text evidence="1">Belongs to the PrpD family.</text>
</comment>
<evidence type="ECO:0000313" key="5">
    <source>
        <dbReference type="Proteomes" id="UP000503339"/>
    </source>
</evidence>
<dbReference type="Proteomes" id="UP000503339">
    <property type="component" value="Chromosome"/>
</dbReference>
<protein>
    <submittedName>
        <fullName evidence="4">MmgE/PrpD family protein</fullName>
    </submittedName>
</protein>
<gene>
    <name evidence="4" type="ORF">EB233_30345</name>
</gene>
<keyword evidence="5" id="KW-1185">Reference proteome</keyword>
<sequence length="464" mass="48955">MKPNFKAANSLSKAIGSFVSGIEFGALSPSDLSMLKFGVMDCLACVIAGAREPVTQIVLNRLVAEHGGHQRATVLAHSVQSSALDAALANGVMAHACDFDDVSDPMCGHPTAPALPAILAAGELAESSGRDVLLAYAAAIEVMTKLGRVAGYELYQSGWHATAALGVFGAAAGASKILGLDAERTTNAIGIAASRVAGIRANIGTMVKPMHCGFAARDGLEAALLAAAGATASLDALEGSNGFLNTYASQRGRVVDVASLLGNPFDIREPGIVFKKYPACLDTHSAIDAILELRNSHGIQPEHVKYIRCVLAPGVGGDLAYHAPQMPMEGKFSMEFCSAVALSRGRVSLAEFSQEVVDDPAIRRLIGISKLDFDPELTSQDPRSFCAAARVEISLHDGRVVKTTVHHMRGHPKNPMSESEFVSKFKDCANAVLDPDRTDRALAMIEQLDQLSDLRPLMLALVTE</sequence>
<dbReference type="SUPFAM" id="SSF103378">
    <property type="entry name" value="2-methylcitrate dehydratase PrpD"/>
    <property type="match status" value="1"/>
</dbReference>
<accession>A0A6M7UQ98</accession>
<dbReference type="Gene3D" id="3.30.1330.120">
    <property type="entry name" value="2-methylcitrate dehydratase PrpD"/>
    <property type="match status" value="1"/>
</dbReference>
<dbReference type="RefSeq" id="WP_064987207.1">
    <property type="nucleotide sequence ID" value="NZ_CP033361.1"/>
</dbReference>
<dbReference type="Pfam" id="PF03972">
    <property type="entry name" value="MmgE_PrpD_N"/>
    <property type="match status" value="1"/>
</dbReference>
<feature type="domain" description="MmgE/PrpD N-terminal" evidence="2">
    <location>
        <begin position="14"/>
        <end position="250"/>
    </location>
</feature>
<dbReference type="AlphaFoldDB" id="A0A6M7UQ98"/>
<dbReference type="PANTHER" id="PTHR16943:SF8">
    <property type="entry name" value="2-METHYLCITRATE DEHYDRATASE"/>
    <property type="match status" value="1"/>
</dbReference>
<proteinExistence type="inferred from homology"/>
<evidence type="ECO:0000313" key="4">
    <source>
        <dbReference type="EMBL" id="QKC79234.1"/>
    </source>
</evidence>
<evidence type="ECO:0000259" key="2">
    <source>
        <dbReference type="Pfam" id="PF03972"/>
    </source>
</evidence>
<dbReference type="Gene3D" id="1.10.4100.10">
    <property type="entry name" value="2-methylcitrate dehydratase PrpD"/>
    <property type="match status" value="1"/>
</dbReference>
<feature type="domain" description="MmgE/PrpD C-terminal" evidence="3">
    <location>
        <begin position="277"/>
        <end position="450"/>
    </location>
</feature>
<organism evidence="4 5">
    <name type="scientific">Mesorhizobium erdmanii</name>
    <dbReference type="NCBI Taxonomy" id="1777866"/>
    <lineage>
        <taxon>Bacteria</taxon>
        <taxon>Pseudomonadati</taxon>
        <taxon>Pseudomonadota</taxon>
        <taxon>Alphaproteobacteria</taxon>
        <taxon>Hyphomicrobiales</taxon>
        <taxon>Phyllobacteriaceae</taxon>
        <taxon>Mesorhizobium</taxon>
    </lineage>
</organism>
<dbReference type="Pfam" id="PF19305">
    <property type="entry name" value="MmgE_PrpD_C"/>
    <property type="match status" value="1"/>
</dbReference>
<name>A0A6M7UQ98_9HYPH</name>
<dbReference type="InterPro" id="IPR042183">
    <property type="entry name" value="MmgE/PrpD_sf_1"/>
</dbReference>
<dbReference type="PANTHER" id="PTHR16943">
    <property type="entry name" value="2-METHYLCITRATE DEHYDRATASE-RELATED"/>
    <property type="match status" value="1"/>
</dbReference>
<dbReference type="KEGG" id="merd:EB233_30345"/>
<dbReference type="InterPro" id="IPR045337">
    <property type="entry name" value="MmgE_PrpD_C"/>
</dbReference>